<dbReference type="InterPro" id="IPR051663">
    <property type="entry name" value="CLec_Tetranectin-domain"/>
</dbReference>
<comment type="subcellular location">
    <subcellularLocation>
        <location evidence="1">Secreted</location>
    </subcellularLocation>
</comment>
<feature type="domain" description="C-type lectin" evidence="5">
    <location>
        <begin position="106"/>
        <end position="226"/>
    </location>
</feature>
<keyword evidence="7" id="KW-1185">Reference proteome</keyword>
<keyword evidence="2" id="KW-0964">Secreted</keyword>
<keyword evidence="3" id="KW-0732">Signal</keyword>
<dbReference type="AlphaFoldDB" id="A0A8K0P4R5"/>
<evidence type="ECO:0000256" key="3">
    <source>
        <dbReference type="ARBA" id="ARBA00022729"/>
    </source>
</evidence>
<dbReference type="InterPro" id="IPR016187">
    <property type="entry name" value="CTDL_fold"/>
</dbReference>
<dbReference type="OrthoDB" id="7357196at2759"/>
<gene>
    <name evidence="6" type="ORF">J437_LFUL016453</name>
</gene>
<dbReference type="EMBL" id="KZ308962">
    <property type="protein sequence ID" value="KAG8235880.1"/>
    <property type="molecule type" value="Genomic_DNA"/>
</dbReference>
<organism evidence="6 7">
    <name type="scientific">Ladona fulva</name>
    <name type="common">Scarce chaser dragonfly</name>
    <name type="synonym">Libellula fulva</name>
    <dbReference type="NCBI Taxonomy" id="123851"/>
    <lineage>
        <taxon>Eukaryota</taxon>
        <taxon>Metazoa</taxon>
        <taxon>Ecdysozoa</taxon>
        <taxon>Arthropoda</taxon>
        <taxon>Hexapoda</taxon>
        <taxon>Insecta</taxon>
        <taxon>Pterygota</taxon>
        <taxon>Palaeoptera</taxon>
        <taxon>Odonata</taxon>
        <taxon>Epiprocta</taxon>
        <taxon>Anisoptera</taxon>
        <taxon>Libelluloidea</taxon>
        <taxon>Libellulidae</taxon>
        <taxon>Ladona</taxon>
    </lineage>
</organism>
<dbReference type="InterPro" id="IPR016186">
    <property type="entry name" value="C-type_lectin-like/link_sf"/>
</dbReference>
<dbReference type="GO" id="GO:0005615">
    <property type="term" value="C:extracellular space"/>
    <property type="evidence" value="ECO:0007669"/>
    <property type="project" value="TreeGrafter"/>
</dbReference>
<dbReference type="GO" id="GO:0008083">
    <property type="term" value="F:growth factor activity"/>
    <property type="evidence" value="ECO:0007669"/>
    <property type="project" value="TreeGrafter"/>
</dbReference>
<evidence type="ECO:0000313" key="7">
    <source>
        <dbReference type="Proteomes" id="UP000792457"/>
    </source>
</evidence>
<dbReference type="PANTHER" id="PTHR22799">
    <property type="entry name" value="TETRANECTIN-RELATED"/>
    <property type="match status" value="1"/>
</dbReference>
<dbReference type="PROSITE" id="PS50041">
    <property type="entry name" value="C_TYPE_LECTIN_2"/>
    <property type="match status" value="1"/>
</dbReference>
<evidence type="ECO:0000256" key="1">
    <source>
        <dbReference type="ARBA" id="ARBA00004613"/>
    </source>
</evidence>
<proteinExistence type="predicted"/>
<evidence type="ECO:0000256" key="4">
    <source>
        <dbReference type="ARBA" id="ARBA00022734"/>
    </source>
</evidence>
<evidence type="ECO:0000256" key="2">
    <source>
        <dbReference type="ARBA" id="ARBA00022525"/>
    </source>
</evidence>
<evidence type="ECO:0000313" key="6">
    <source>
        <dbReference type="EMBL" id="KAG8235880.1"/>
    </source>
</evidence>
<dbReference type="Pfam" id="PF00059">
    <property type="entry name" value="Lectin_C"/>
    <property type="match status" value="1"/>
</dbReference>
<reference evidence="6" key="1">
    <citation type="submission" date="2013-04" db="EMBL/GenBank/DDBJ databases">
        <authorList>
            <person name="Qu J."/>
            <person name="Murali S.C."/>
            <person name="Bandaranaike D."/>
            <person name="Bellair M."/>
            <person name="Blankenburg K."/>
            <person name="Chao H."/>
            <person name="Dinh H."/>
            <person name="Doddapaneni H."/>
            <person name="Downs B."/>
            <person name="Dugan-Rocha S."/>
            <person name="Elkadiri S."/>
            <person name="Gnanaolivu R.D."/>
            <person name="Hernandez B."/>
            <person name="Javaid M."/>
            <person name="Jayaseelan J.C."/>
            <person name="Lee S."/>
            <person name="Li M."/>
            <person name="Ming W."/>
            <person name="Munidasa M."/>
            <person name="Muniz J."/>
            <person name="Nguyen L."/>
            <person name="Ongeri F."/>
            <person name="Osuji N."/>
            <person name="Pu L.-L."/>
            <person name="Puazo M."/>
            <person name="Qu C."/>
            <person name="Quiroz J."/>
            <person name="Raj R."/>
            <person name="Weissenberger G."/>
            <person name="Xin Y."/>
            <person name="Zou X."/>
            <person name="Han Y."/>
            <person name="Richards S."/>
            <person name="Worley K."/>
            <person name="Muzny D."/>
            <person name="Gibbs R."/>
        </authorList>
    </citation>
    <scope>NUCLEOTIDE SEQUENCE</scope>
    <source>
        <strain evidence="6">Sampled in the wild</strain>
    </source>
</reference>
<reference evidence="6" key="2">
    <citation type="submission" date="2017-10" db="EMBL/GenBank/DDBJ databases">
        <title>Ladona fulva Genome sequencing and assembly.</title>
        <authorList>
            <person name="Murali S."/>
            <person name="Richards S."/>
            <person name="Bandaranaike D."/>
            <person name="Bellair M."/>
            <person name="Blankenburg K."/>
            <person name="Chao H."/>
            <person name="Dinh H."/>
            <person name="Doddapaneni H."/>
            <person name="Dugan-Rocha S."/>
            <person name="Elkadiri S."/>
            <person name="Gnanaolivu R."/>
            <person name="Hernandez B."/>
            <person name="Skinner E."/>
            <person name="Javaid M."/>
            <person name="Lee S."/>
            <person name="Li M."/>
            <person name="Ming W."/>
            <person name="Munidasa M."/>
            <person name="Muniz J."/>
            <person name="Nguyen L."/>
            <person name="Hughes D."/>
            <person name="Osuji N."/>
            <person name="Pu L.-L."/>
            <person name="Puazo M."/>
            <person name="Qu C."/>
            <person name="Quiroz J."/>
            <person name="Raj R."/>
            <person name="Weissenberger G."/>
            <person name="Xin Y."/>
            <person name="Zou X."/>
            <person name="Han Y."/>
            <person name="Worley K."/>
            <person name="Muzny D."/>
            <person name="Gibbs R."/>
        </authorList>
    </citation>
    <scope>NUCLEOTIDE SEQUENCE</scope>
    <source>
        <strain evidence="6">Sampled in the wild</strain>
    </source>
</reference>
<name>A0A8K0P4R5_LADFU</name>
<dbReference type="GO" id="GO:0030246">
    <property type="term" value="F:carbohydrate binding"/>
    <property type="evidence" value="ECO:0007669"/>
    <property type="project" value="UniProtKB-KW"/>
</dbReference>
<dbReference type="PANTHER" id="PTHR22799:SF1">
    <property type="entry name" value="C-TYPE LECTIN DOMAIN FAMILY 11 MEMBER A"/>
    <property type="match status" value="1"/>
</dbReference>
<dbReference type="SUPFAM" id="SSF56436">
    <property type="entry name" value="C-type lectin-like"/>
    <property type="match status" value="1"/>
</dbReference>
<sequence length="230" mass="26233">MYQSAIISYKYPCLLWTSSHFCGYNLHYRSVWPNLFDFTFNPVLSKPKSKKLKVIMTRFLTFVFLATVLSLSEQTSELTNNEADELDLSLNIANFKTLSNSYTCIPGAGCYKFHNNSVTFAEAKRICESEGAFLPIVHSAREASALVAVYHPYYEPDKEWPRIGFGDFFGKGEFVTIYGGHINSTGYDNWYYGEPSTRYERNCGAINMEGKMGTQCCDCNIWFICQVLIT</sequence>
<comment type="caution">
    <text evidence="6">The sequence shown here is derived from an EMBL/GenBank/DDBJ whole genome shotgun (WGS) entry which is preliminary data.</text>
</comment>
<dbReference type="SMART" id="SM00034">
    <property type="entry name" value="CLECT"/>
    <property type="match status" value="1"/>
</dbReference>
<dbReference type="CDD" id="cd00037">
    <property type="entry name" value="CLECT"/>
    <property type="match status" value="1"/>
</dbReference>
<keyword evidence="4" id="KW-0430">Lectin</keyword>
<dbReference type="Proteomes" id="UP000792457">
    <property type="component" value="Unassembled WGS sequence"/>
</dbReference>
<dbReference type="Gene3D" id="3.10.100.10">
    <property type="entry name" value="Mannose-Binding Protein A, subunit A"/>
    <property type="match status" value="1"/>
</dbReference>
<evidence type="ECO:0000259" key="5">
    <source>
        <dbReference type="PROSITE" id="PS50041"/>
    </source>
</evidence>
<protein>
    <recommendedName>
        <fullName evidence="5">C-type lectin domain-containing protein</fullName>
    </recommendedName>
</protein>
<accession>A0A8K0P4R5</accession>
<dbReference type="InterPro" id="IPR001304">
    <property type="entry name" value="C-type_lectin-like"/>
</dbReference>